<protein>
    <submittedName>
        <fullName evidence="1">Uncharacterized protein</fullName>
    </submittedName>
</protein>
<dbReference type="EMBL" id="HBUF01106324">
    <property type="protein sequence ID" value="CAG6639274.1"/>
    <property type="molecule type" value="Transcribed_RNA"/>
</dbReference>
<dbReference type="AlphaFoldDB" id="A0A8D8QVX9"/>
<dbReference type="EMBL" id="HBUF01106323">
    <property type="protein sequence ID" value="CAG6639272.1"/>
    <property type="molecule type" value="Transcribed_RNA"/>
</dbReference>
<proteinExistence type="predicted"/>
<reference evidence="1" key="1">
    <citation type="submission" date="2021-05" db="EMBL/GenBank/DDBJ databases">
        <authorList>
            <person name="Alioto T."/>
            <person name="Alioto T."/>
            <person name="Gomez Garrido J."/>
        </authorList>
    </citation>
    <scope>NUCLEOTIDE SEQUENCE</scope>
</reference>
<accession>A0A8D8QVX9</accession>
<dbReference type="EMBL" id="HBUF01106325">
    <property type="protein sequence ID" value="CAG6639276.1"/>
    <property type="molecule type" value="Transcribed_RNA"/>
</dbReference>
<organism evidence="1">
    <name type="scientific">Cacopsylla melanoneura</name>
    <dbReference type="NCBI Taxonomy" id="428564"/>
    <lineage>
        <taxon>Eukaryota</taxon>
        <taxon>Metazoa</taxon>
        <taxon>Ecdysozoa</taxon>
        <taxon>Arthropoda</taxon>
        <taxon>Hexapoda</taxon>
        <taxon>Insecta</taxon>
        <taxon>Pterygota</taxon>
        <taxon>Neoptera</taxon>
        <taxon>Paraneoptera</taxon>
        <taxon>Hemiptera</taxon>
        <taxon>Sternorrhyncha</taxon>
        <taxon>Psylloidea</taxon>
        <taxon>Psyllidae</taxon>
        <taxon>Psyllinae</taxon>
        <taxon>Cacopsylla</taxon>
    </lineage>
</organism>
<sequence>MLNHSSSPAWPLTSWRSDQKLEGRVVYLQTQQDQGMAVLRNALTRILQAIFLVADDALATSPLMTMLLIFHSKLMVLTSTFRKSLPIFASTFLCQQQLWHSYHCLYAHLRMVSNSPLFPSLW</sequence>
<name>A0A8D8QVX9_9HEMI</name>
<evidence type="ECO:0000313" key="1">
    <source>
        <dbReference type="EMBL" id="CAG6639276.1"/>
    </source>
</evidence>